<dbReference type="PANTHER" id="PTHR30222:SF17">
    <property type="entry name" value="SPERMIDINE_PUTRESCINE-BINDING PERIPLASMIC PROTEIN"/>
    <property type="match status" value="1"/>
</dbReference>
<organism evidence="6 7">
    <name type="scientific">Candidatus Zymogenus saltonus</name>
    <dbReference type="NCBI Taxonomy" id="2844893"/>
    <lineage>
        <taxon>Bacteria</taxon>
        <taxon>Deltaproteobacteria</taxon>
        <taxon>Candidatus Zymogenia</taxon>
        <taxon>Candidatus Zymogeniales</taxon>
        <taxon>Candidatus Zymogenaceae</taxon>
        <taxon>Candidatus Zymogenus</taxon>
    </lineage>
</organism>
<feature type="binding site" evidence="5">
    <location>
        <position position="39"/>
    </location>
    <ligand>
        <name>spermidine</name>
        <dbReference type="ChEBI" id="CHEBI:57834"/>
    </ligand>
</feature>
<dbReference type="GO" id="GO:0019808">
    <property type="term" value="F:polyamine binding"/>
    <property type="evidence" value="ECO:0007669"/>
    <property type="project" value="InterPro"/>
</dbReference>
<keyword evidence="4" id="KW-0574">Periplasm</keyword>
<dbReference type="EMBL" id="JAFGIX010000007">
    <property type="protein sequence ID" value="MBN1571819.1"/>
    <property type="molecule type" value="Genomic_DNA"/>
</dbReference>
<dbReference type="Proteomes" id="UP000809273">
    <property type="component" value="Unassembled WGS sequence"/>
</dbReference>
<reference evidence="6" key="2">
    <citation type="submission" date="2021-01" db="EMBL/GenBank/DDBJ databases">
        <authorList>
            <person name="Hahn C.R."/>
            <person name="Youssef N.H."/>
            <person name="Elshahed M."/>
        </authorList>
    </citation>
    <scope>NUCLEOTIDE SEQUENCE</scope>
    <source>
        <strain evidence="6">Zod_Metabat.24</strain>
    </source>
</reference>
<dbReference type="AlphaFoldDB" id="A0A9D8PL62"/>
<dbReference type="PRINTS" id="PR00909">
    <property type="entry name" value="SPERMDNBNDNG"/>
</dbReference>
<feature type="binding site" evidence="5">
    <location>
        <begin position="169"/>
        <end position="172"/>
    </location>
    <ligand>
        <name>spermidine</name>
        <dbReference type="ChEBI" id="CHEBI:57834"/>
    </ligand>
</feature>
<dbReference type="PANTHER" id="PTHR30222">
    <property type="entry name" value="SPERMIDINE/PUTRESCINE-BINDING PERIPLASMIC PROTEIN"/>
    <property type="match status" value="1"/>
</dbReference>
<name>A0A9D8PL62_9DELT</name>
<keyword evidence="3" id="KW-0732">Signal</keyword>
<dbReference type="SUPFAM" id="SSF53850">
    <property type="entry name" value="Periplasmic binding protein-like II"/>
    <property type="match status" value="1"/>
</dbReference>
<dbReference type="GO" id="GO:0015846">
    <property type="term" value="P:polyamine transport"/>
    <property type="evidence" value="ECO:0007669"/>
    <property type="project" value="InterPro"/>
</dbReference>
<evidence type="ECO:0000256" key="4">
    <source>
        <dbReference type="ARBA" id="ARBA00022764"/>
    </source>
</evidence>
<reference evidence="6" key="1">
    <citation type="journal article" date="2021" name="Environ. Microbiol.">
        <title>Genomic characterization of three novel Desulfobacterota classes expand the metabolic and phylogenetic diversity of the phylum.</title>
        <authorList>
            <person name="Murphy C.L."/>
            <person name="Biggerstaff J."/>
            <person name="Eichhorn A."/>
            <person name="Ewing E."/>
            <person name="Shahan R."/>
            <person name="Soriano D."/>
            <person name="Stewart S."/>
            <person name="VanMol K."/>
            <person name="Walker R."/>
            <person name="Walters P."/>
            <person name="Elshahed M.S."/>
            <person name="Youssef N.H."/>
        </authorList>
    </citation>
    <scope>NUCLEOTIDE SEQUENCE</scope>
    <source>
        <strain evidence="6">Zod_Metabat.24</strain>
    </source>
</reference>
<gene>
    <name evidence="6" type="ORF">JW984_01345</name>
</gene>
<evidence type="ECO:0000313" key="6">
    <source>
        <dbReference type="EMBL" id="MBN1571819.1"/>
    </source>
</evidence>
<dbReference type="InterPro" id="IPR006059">
    <property type="entry name" value="SBP"/>
</dbReference>
<evidence type="ECO:0000256" key="3">
    <source>
        <dbReference type="ARBA" id="ARBA00022729"/>
    </source>
</evidence>
<keyword evidence="2" id="KW-0813">Transport</keyword>
<comment type="subcellular location">
    <subcellularLocation>
        <location evidence="1">Periplasm</location>
    </subcellularLocation>
</comment>
<dbReference type="PIRSF" id="PIRSF019574">
    <property type="entry name" value="Periplasmic_polyamine_BP"/>
    <property type="match status" value="1"/>
</dbReference>
<evidence type="ECO:0000313" key="7">
    <source>
        <dbReference type="Proteomes" id="UP000809273"/>
    </source>
</evidence>
<protein>
    <submittedName>
        <fullName evidence="6">Spermidine/putrescine ABC transporter substrate-binding protein</fullName>
    </submittedName>
</protein>
<comment type="caution">
    <text evidence="6">The sequence shown here is derived from an EMBL/GenBank/DDBJ whole genome shotgun (WGS) entry which is preliminary data.</text>
</comment>
<evidence type="ECO:0000256" key="2">
    <source>
        <dbReference type="ARBA" id="ARBA00022448"/>
    </source>
</evidence>
<evidence type="ECO:0000256" key="1">
    <source>
        <dbReference type="ARBA" id="ARBA00004418"/>
    </source>
</evidence>
<dbReference type="GO" id="GO:0042597">
    <property type="term" value="C:periplasmic space"/>
    <property type="evidence" value="ECO:0007669"/>
    <property type="project" value="UniProtKB-SubCell"/>
</dbReference>
<dbReference type="CDD" id="cd13590">
    <property type="entry name" value="PBP2_PotD_PotF_like"/>
    <property type="match status" value="1"/>
</dbReference>
<dbReference type="Gene3D" id="3.40.190.10">
    <property type="entry name" value="Periplasmic binding protein-like II"/>
    <property type="match status" value="2"/>
</dbReference>
<evidence type="ECO:0000256" key="5">
    <source>
        <dbReference type="PIRSR" id="PIRSR019574-1"/>
    </source>
</evidence>
<accession>A0A9D8PL62</accession>
<dbReference type="InterPro" id="IPR001188">
    <property type="entry name" value="Sperm_putr-bd"/>
</dbReference>
<dbReference type="Pfam" id="PF13416">
    <property type="entry name" value="SBP_bac_8"/>
    <property type="match status" value="1"/>
</dbReference>
<proteinExistence type="predicted"/>
<sequence length="349" mass="40683">MVVVALLLCVSVLFWGCAKEEPAENKKLPDKITILNWEEYMEMDVVKEFEKEYNIKVEFVYYVNEHEMISIIQSDPGNYDLAVASGSIVETMINLKLLERIDKNNIPNLSKVDKKFRIPPFDKNLDYSIPYLWGTSGLAVNRKYVKDEDIGWEILFDKRFKGKIDILDDIQEIFAPPLKILGVSINTEDERSLEAAKALLVEQKGIIRGYFDTIEIMKHLEDGTTYVAYLYSGDTYTAKDKNEYLDYIVPDDGAPMWIDNFVIPTNSKNKYAAELFINYVLKPKNIARISNYLWYANAVPESKRFLNEELLNTENIYLTDEVLKRCEYYKPLMGKRNIFMNRVWAELTR</sequence>